<dbReference type="EMBL" id="JAFBCV010000017">
    <property type="protein sequence ID" value="MBM7840814.1"/>
    <property type="molecule type" value="Genomic_DNA"/>
</dbReference>
<dbReference type="InterPro" id="IPR051313">
    <property type="entry name" value="Bact_iron-sidero_bind"/>
</dbReference>
<protein>
    <submittedName>
        <fullName evidence="6">Iron complex transport system substrate-binding protein</fullName>
    </submittedName>
</protein>
<dbReference type="PROSITE" id="PS50983">
    <property type="entry name" value="FE_B12_PBP"/>
    <property type="match status" value="1"/>
</dbReference>
<name>A0ABS2SZ61_9BACI</name>
<keyword evidence="7" id="KW-1185">Reference proteome</keyword>
<evidence type="ECO:0000256" key="3">
    <source>
        <dbReference type="ARBA" id="ARBA00022448"/>
    </source>
</evidence>
<evidence type="ECO:0000256" key="4">
    <source>
        <dbReference type="ARBA" id="ARBA00022729"/>
    </source>
</evidence>
<dbReference type="Pfam" id="PF01497">
    <property type="entry name" value="Peripla_BP_2"/>
    <property type="match status" value="1"/>
</dbReference>
<accession>A0ABS2SZ61</accession>
<reference evidence="6" key="1">
    <citation type="submission" date="2021-01" db="EMBL/GenBank/DDBJ databases">
        <title>Genomic Encyclopedia of Type Strains, Phase IV (KMG-IV): sequencing the most valuable type-strain genomes for metagenomic binning, comparative biology and taxonomic classification.</title>
        <authorList>
            <person name="Goeker M."/>
        </authorList>
    </citation>
    <scope>NUCLEOTIDE SEQUENCE</scope>
    <source>
        <strain evidence="6">DSM 21943</strain>
    </source>
</reference>
<comment type="subcellular location">
    <subcellularLocation>
        <location evidence="1">Cell membrane</location>
        <topology evidence="1">Lipid-anchor</topology>
    </subcellularLocation>
</comment>
<dbReference type="PANTHER" id="PTHR30532:SF26">
    <property type="entry name" value="IRON(3+)-HYDROXAMATE-BINDING PROTEIN FHUD"/>
    <property type="match status" value="1"/>
</dbReference>
<evidence type="ECO:0000313" key="7">
    <source>
        <dbReference type="Proteomes" id="UP001179280"/>
    </source>
</evidence>
<gene>
    <name evidence="6" type="ORF">JOC54_004107</name>
</gene>
<comment type="similarity">
    <text evidence="2">Belongs to the bacterial solute-binding protein 8 family.</text>
</comment>
<dbReference type="PROSITE" id="PS51257">
    <property type="entry name" value="PROKAR_LIPOPROTEIN"/>
    <property type="match status" value="1"/>
</dbReference>
<keyword evidence="4" id="KW-0732">Signal</keyword>
<keyword evidence="3" id="KW-0813">Transport</keyword>
<organism evidence="6 7">
    <name type="scientific">Shouchella xiaoxiensis</name>
    <dbReference type="NCBI Taxonomy" id="766895"/>
    <lineage>
        <taxon>Bacteria</taxon>
        <taxon>Bacillati</taxon>
        <taxon>Bacillota</taxon>
        <taxon>Bacilli</taxon>
        <taxon>Bacillales</taxon>
        <taxon>Bacillaceae</taxon>
        <taxon>Shouchella</taxon>
    </lineage>
</organism>
<dbReference type="PANTHER" id="PTHR30532">
    <property type="entry name" value="IRON III DICITRATE-BINDING PERIPLASMIC PROTEIN"/>
    <property type="match status" value="1"/>
</dbReference>
<dbReference type="Proteomes" id="UP001179280">
    <property type="component" value="Unassembled WGS sequence"/>
</dbReference>
<evidence type="ECO:0000313" key="6">
    <source>
        <dbReference type="EMBL" id="MBM7840814.1"/>
    </source>
</evidence>
<evidence type="ECO:0000259" key="5">
    <source>
        <dbReference type="PROSITE" id="PS50983"/>
    </source>
</evidence>
<feature type="domain" description="Fe/B12 periplasmic-binding" evidence="5">
    <location>
        <begin position="53"/>
        <end position="310"/>
    </location>
</feature>
<dbReference type="InterPro" id="IPR002491">
    <property type="entry name" value="ABC_transptr_periplasmic_BD"/>
</dbReference>
<dbReference type="Gene3D" id="3.40.50.1980">
    <property type="entry name" value="Nitrogenase molybdenum iron protein domain"/>
    <property type="match status" value="2"/>
</dbReference>
<evidence type="ECO:0000256" key="1">
    <source>
        <dbReference type="ARBA" id="ARBA00004193"/>
    </source>
</evidence>
<evidence type="ECO:0000256" key="2">
    <source>
        <dbReference type="ARBA" id="ARBA00008814"/>
    </source>
</evidence>
<dbReference type="SUPFAM" id="SSF53807">
    <property type="entry name" value="Helical backbone' metal receptor"/>
    <property type="match status" value="1"/>
</dbReference>
<proteinExistence type="inferred from homology"/>
<comment type="caution">
    <text evidence="6">The sequence shown here is derived from an EMBL/GenBank/DDBJ whole genome shotgun (WGS) entry which is preliminary data.</text>
</comment>
<dbReference type="RefSeq" id="WP_204468641.1">
    <property type="nucleotide sequence ID" value="NZ_JAFBCV010000017.1"/>
</dbReference>
<sequence>MRTMLFVTLTVSALFTLSACQGSDAGEERTDDSHTKQYMAANGEVEIPENPERIVVAVNNLVGYFEPLGITPIGTPEEVMENPDFQEILADVTSIGTVDNPSLETIVELDPDLIITLTRYENIEQFEAIAPTVAIEYGEMDYREQLRAFGEMTNKQAEAEEWITNWNEQIELHKEAVHEAVGEQTVSILQPHANGIYAFGHNYARGGEIIYDEFQLKAPEIAQAELIDNRAGFAEISIEVLPDYAGDFLFTAPWTGDDLETSDVYETSIWKNLDAVKKDNVYMFENKFSNYNDPVALESQLSFIVDALTK</sequence>